<reference evidence="12" key="1">
    <citation type="submission" date="2022-11" db="UniProtKB">
        <authorList>
            <consortium name="EnsemblMetazoa"/>
        </authorList>
    </citation>
    <scope>IDENTIFICATION</scope>
</reference>
<keyword evidence="13" id="KW-1185">Reference proteome</keyword>
<dbReference type="GO" id="GO:0004993">
    <property type="term" value="F:G protein-coupled serotonin receptor activity"/>
    <property type="evidence" value="ECO:0007669"/>
    <property type="project" value="TreeGrafter"/>
</dbReference>
<feature type="transmembrane region" description="Helical" evidence="10">
    <location>
        <begin position="197"/>
        <end position="220"/>
    </location>
</feature>
<sequence>MQRSHNNSIFKSMLSSTDKSHRESATFSEVVGQAKVLVLFVCLVVLTFLTLVGNTLVCRTVYSTRRFHKPGFYFVVSLSVADFLVGLLVMPVSTAYYVTFAMTGKWIFGIALCDAWSLANLWFCIASIFSLCAVTWDRYVAIKSPLHYSLRMRTKQVTRLIVAIWLTSFIAALLNCYGLKTSPTRILCEVQGIPLQYTILDFILVYLFPLTTIVFVNIFIAKAVSGQLKRVQQQYIPRSINDVVEMGQISNTDFASNPPNVRAPGFNLGKERNIKHEIKTFRTFLIVTGSFFVSWSPFFFILLVDPISKVDGNIMYICVILTYINSASNPLVYGIFNETSGRQCLQVLKIADVQLFNDLGFLCQV</sequence>
<dbReference type="InterPro" id="IPR000276">
    <property type="entry name" value="GPCR_Rhodpsn"/>
</dbReference>
<feature type="transmembrane region" description="Helical" evidence="10">
    <location>
        <begin position="280"/>
        <end position="302"/>
    </location>
</feature>
<dbReference type="AlphaFoldDB" id="A0A913YVN2"/>
<dbReference type="GO" id="GO:0005886">
    <property type="term" value="C:plasma membrane"/>
    <property type="evidence" value="ECO:0007669"/>
    <property type="project" value="UniProtKB-SubCell"/>
</dbReference>
<feature type="transmembrane region" description="Helical" evidence="10">
    <location>
        <begin position="157"/>
        <end position="177"/>
    </location>
</feature>
<dbReference type="PROSITE" id="PS00237">
    <property type="entry name" value="G_PROTEIN_RECEP_F1_1"/>
    <property type="match status" value="1"/>
</dbReference>
<dbReference type="Gene3D" id="1.20.1070.10">
    <property type="entry name" value="Rhodopsin 7-helix transmembrane proteins"/>
    <property type="match status" value="1"/>
</dbReference>
<evidence type="ECO:0000313" key="13">
    <source>
        <dbReference type="Proteomes" id="UP000887567"/>
    </source>
</evidence>
<dbReference type="PROSITE" id="PS50262">
    <property type="entry name" value="G_PROTEIN_RECEP_F1_2"/>
    <property type="match status" value="1"/>
</dbReference>
<keyword evidence="2" id="KW-1003">Cell membrane</keyword>
<evidence type="ECO:0000256" key="2">
    <source>
        <dbReference type="ARBA" id="ARBA00022475"/>
    </source>
</evidence>
<keyword evidence="8 9" id="KW-0807">Transducer</keyword>
<keyword evidence="7 9" id="KW-0675">Receptor</keyword>
<evidence type="ECO:0000256" key="10">
    <source>
        <dbReference type="SAM" id="Phobius"/>
    </source>
</evidence>
<dbReference type="RefSeq" id="XP_028519575.1">
    <property type="nucleotide sequence ID" value="XM_028663774.1"/>
</dbReference>
<feature type="transmembrane region" description="Helical" evidence="10">
    <location>
        <begin position="36"/>
        <end position="58"/>
    </location>
</feature>
<evidence type="ECO:0000256" key="7">
    <source>
        <dbReference type="ARBA" id="ARBA00023170"/>
    </source>
</evidence>
<accession>A0A913YVN2</accession>
<feature type="transmembrane region" description="Helical" evidence="10">
    <location>
        <begin position="118"/>
        <end position="136"/>
    </location>
</feature>
<feature type="transmembrane region" description="Helical" evidence="10">
    <location>
        <begin position="70"/>
        <end position="98"/>
    </location>
</feature>
<dbReference type="OMA" id="HRESATF"/>
<evidence type="ECO:0000256" key="1">
    <source>
        <dbReference type="ARBA" id="ARBA00004651"/>
    </source>
</evidence>
<dbReference type="PANTHER" id="PTHR24247:SF257">
    <property type="entry name" value="OCTOPAMINE RECEPTOR OAMB"/>
    <property type="match status" value="1"/>
</dbReference>
<dbReference type="InterPro" id="IPR017452">
    <property type="entry name" value="GPCR_Rhodpsn_7TM"/>
</dbReference>
<dbReference type="GeneID" id="110254238"/>
<dbReference type="Proteomes" id="UP000887567">
    <property type="component" value="Unplaced"/>
</dbReference>
<evidence type="ECO:0000313" key="12">
    <source>
        <dbReference type="EnsemblMetazoa" id="XP_028519575.1"/>
    </source>
</evidence>
<keyword evidence="6 10" id="KW-0472">Membrane</keyword>
<dbReference type="GO" id="GO:0007268">
    <property type="term" value="P:chemical synaptic transmission"/>
    <property type="evidence" value="ECO:0007669"/>
    <property type="project" value="TreeGrafter"/>
</dbReference>
<evidence type="ECO:0000256" key="3">
    <source>
        <dbReference type="ARBA" id="ARBA00022692"/>
    </source>
</evidence>
<feature type="transmembrane region" description="Helical" evidence="10">
    <location>
        <begin position="314"/>
        <end position="336"/>
    </location>
</feature>
<evidence type="ECO:0000256" key="4">
    <source>
        <dbReference type="ARBA" id="ARBA00022989"/>
    </source>
</evidence>
<evidence type="ECO:0000256" key="6">
    <source>
        <dbReference type="ARBA" id="ARBA00023136"/>
    </source>
</evidence>
<keyword evidence="3 9" id="KW-0812">Transmembrane</keyword>
<proteinExistence type="inferred from homology"/>
<dbReference type="CDD" id="cd14967">
    <property type="entry name" value="7tmA_amine_R-like"/>
    <property type="match status" value="1"/>
</dbReference>
<dbReference type="OrthoDB" id="5951059at2759"/>
<evidence type="ECO:0000256" key="9">
    <source>
        <dbReference type="RuleBase" id="RU000688"/>
    </source>
</evidence>
<dbReference type="PANTHER" id="PTHR24247">
    <property type="entry name" value="5-HYDROXYTRYPTAMINE RECEPTOR"/>
    <property type="match status" value="1"/>
</dbReference>
<dbReference type="GO" id="GO:0007187">
    <property type="term" value="P:G protein-coupled receptor signaling pathway, coupled to cyclic nucleotide second messenger"/>
    <property type="evidence" value="ECO:0007669"/>
    <property type="project" value="TreeGrafter"/>
</dbReference>
<protein>
    <recommendedName>
        <fullName evidence="11">G-protein coupled receptors family 1 profile domain-containing protein</fullName>
    </recommendedName>
</protein>
<keyword evidence="5 9" id="KW-0297">G-protein coupled receptor</keyword>
<evidence type="ECO:0000256" key="5">
    <source>
        <dbReference type="ARBA" id="ARBA00023040"/>
    </source>
</evidence>
<name>A0A913YVN2_EXADI</name>
<organism evidence="12 13">
    <name type="scientific">Exaiptasia diaphana</name>
    <name type="common">Tropical sea anemone</name>
    <name type="synonym">Aiptasia pulchella</name>
    <dbReference type="NCBI Taxonomy" id="2652724"/>
    <lineage>
        <taxon>Eukaryota</taxon>
        <taxon>Metazoa</taxon>
        <taxon>Cnidaria</taxon>
        <taxon>Anthozoa</taxon>
        <taxon>Hexacorallia</taxon>
        <taxon>Actiniaria</taxon>
        <taxon>Aiptasiidae</taxon>
        <taxon>Exaiptasia</taxon>
    </lineage>
</organism>
<dbReference type="GO" id="GO:0030425">
    <property type="term" value="C:dendrite"/>
    <property type="evidence" value="ECO:0007669"/>
    <property type="project" value="TreeGrafter"/>
</dbReference>
<comment type="subcellular location">
    <subcellularLocation>
        <location evidence="1">Cell membrane</location>
        <topology evidence="1">Multi-pass membrane protein</topology>
    </subcellularLocation>
</comment>
<evidence type="ECO:0000256" key="8">
    <source>
        <dbReference type="ARBA" id="ARBA00023224"/>
    </source>
</evidence>
<dbReference type="KEGG" id="epa:110254238"/>
<comment type="similarity">
    <text evidence="9">Belongs to the G-protein coupled receptor 1 family.</text>
</comment>
<dbReference type="Pfam" id="PF00001">
    <property type="entry name" value="7tm_1"/>
    <property type="match status" value="1"/>
</dbReference>
<dbReference type="PRINTS" id="PR00237">
    <property type="entry name" value="GPCRRHODOPSN"/>
</dbReference>
<dbReference type="GO" id="GO:0030594">
    <property type="term" value="F:neurotransmitter receptor activity"/>
    <property type="evidence" value="ECO:0007669"/>
    <property type="project" value="TreeGrafter"/>
</dbReference>
<feature type="domain" description="G-protein coupled receptors family 1 profile" evidence="11">
    <location>
        <begin position="53"/>
        <end position="333"/>
    </location>
</feature>
<evidence type="ECO:0000259" key="11">
    <source>
        <dbReference type="PROSITE" id="PS50262"/>
    </source>
</evidence>
<dbReference type="EnsemblMetazoa" id="XM_028663774.1">
    <property type="protein sequence ID" value="XP_028519575.1"/>
    <property type="gene ID" value="LOC110254238"/>
</dbReference>
<dbReference type="GO" id="GO:0045202">
    <property type="term" value="C:synapse"/>
    <property type="evidence" value="ECO:0007669"/>
    <property type="project" value="GOC"/>
</dbReference>
<keyword evidence="4 10" id="KW-1133">Transmembrane helix</keyword>
<dbReference type="SUPFAM" id="SSF81321">
    <property type="entry name" value="Family A G protein-coupled receptor-like"/>
    <property type="match status" value="1"/>
</dbReference>